<feature type="domain" description="Fibronectin type-III" evidence="2">
    <location>
        <begin position="286"/>
        <end position="386"/>
    </location>
</feature>
<dbReference type="PROSITE" id="PS51257">
    <property type="entry name" value="PROKAR_LIPOPROTEIN"/>
    <property type="match status" value="1"/>
</dbReference>
<dbReference type="InterPro" id="IPR036116">
    <property type="entry name" value="FN3_sf"/>
</dbReference>
<protein>
    <recommendedName>
        <fullName evidence="2">Fibronectin type-III domain-containing protein</fullName>
    </recommendedName>
</protein>
<evidence type="ECO:0000259" key="2">
    <source>
        <dbReference type="PROSITE" id="PS50853"/>
    </source>
</evidence>
<feature type="domain" description="Fibronectin type-III" evidence="2">
    <location>
        <begin position="487"/>
        <end position="584"/>
    </location>
</feature>
<feature type="signal peptide" evidence="1">
    <location>
        <begin position="1"/>
        <end position="17"/>
    </location>
</feature>
<dbReference type="PROSITE" id="PS50853">
    <property type="entry name" value="FN3"/>
    <property type="match status" value="3"/>
</dbReference>
<dbReference type="InterPro" id="IPR013783">
    <property type="entry name" value="Ig-like_fold"/>
</dbReference>
<evidence type="ECO:0000256" key="1">
    <source>
        <dbReference type="SAM" id="SignalP"/>
    </source>
</evidence>
<feature type="chain" id="PRO_5041221857" description="Fibronectin type-III domain-containing protein" evidence="1">
    <location>
        <begin position="18"/>
        <end position="711"/>
    </location>
</feature>
<dbReference type="EMBL" id="CP120682">
    <property type="protein sequence ID" value="WKN35061.1"/>
    <property type="molecule type" value="Genomic_DNA"/>
</dbReference>
<keyword evidence="1" id="KW-0732">Signal</keyword>
<reference evidence="3" key="1">
    <citation type="journal article" date="2023" name="Comput. Struct. Biotechnol. J.">
        <title>Discovery of a novel marine Bacteroidetes with a rich repertoire of carbohydrate-active enzymes.</title>
        <authorList>
            <person name="Chen B."/>
            <person name="Liu G."/>
            <person name="Chen Q."/>
            <person name="Wang H."/>
            <person name="Liu L."/>
            <person name="Tang K."/>
        </authorList>
    </citation>
    <scope>NUCLEOTIDE SEQUENCE</scope>
    <source>
        <strain evidence="3">TK19036</strain>
    </source>
</reference>
<dbReference type="InterPro" id="IPR003961">
    <property type="entry name" value="FN3_dom"/>
</dbReference>
<proteinExistence type="predicted"/>
<sequence>MRNFTKLFYSLSLLFLAAGIISCEEDGPSAEQLNSDCGSVTIQATSDVEKIDEVPKGVVKLFSGGYNKYASSYYYSTPVAYRYESKDSIFRHDMIVTFDYYIVKRYEDQDTVDSGDVTFRVNQGDASEVVIPFFTYTDTEEGINYVHYGHKIANIKLDYQSECPELANEESIDEDEVEEAITSDENYPLPVLGTLKSKTSSSFIITENGVVAGSKTASSFGLYYSAGESAVKIPATGSLEKFELEVSGLKGETKYMVRAYAVQDDSTFYSNNYLIVETDAKEIVKPTVSVGAEIKSKTSSSFTIADNKAENGSPEPTEFGVAYALSDDSTKVVEKIASDGSASGFEVEVSELDANTEYFVWAYAVQEGETIYSASSTSVTTAGEEPTVTVGTTVSDVTSGSFTIAGNIVDGGSPAPTEFGVAYAMTDDSADSQKIPSNGSATGYEVSISELDANTEYFVWAYAVQEGETIYSASSTSVTTAGEEPTVTVGTTVSDVTSGSFTIAGNIVDGGSPAPTEFGIAYATTDDSANSQKISSNGSASGYEVSVTGLDPETTYYVWAYAVQDGNTIYSSSSQQIVTEAEVATEGIVTFNGQEYTIAGGSWNEFFAGEILFDMHQQGDGFQDFGIGITLISNDPEGIVSGTYTFNGSELKFSDITQVSTTNSSLVSTYYDATGGTIILTIEANGDYTLEMDFTTTGGAVTGTYTIPKVY</sequence>
<dbReference type="SMART" id="SM00060">
    <property type="entry name" value="FN3"/>
    <property type="match status" value="4"/>
</dbReference>
<evidence type="ECO:0000313" key="3">
    <source>
        <dbReference type="EMBL" id="WKN35061.1"/>
    </source>
</evidence>
<dbReference type="Gene3D" id="2.60.40.10">
    <property type="entry name" value="Immunoglobulins"/>
    <property type="match status" value="1"/>
</dbReference>
<feature type="domain" description="Fibronectin type-III" evidence="2">
    <location>
        <begin position="388"/>
        <end position="485"/>
    </location>
</feature>
<reference evidence="3" key="2">
    <citation type="journal article" date="2024" name="Antonie Van Leeuwenhoek">
        <title>Roseihalotalea indica gen. nov., sp. nov., a halophilic Bacteroidetes from mesopelagic Southwest Indian Ocean with higher carbohydrate metabolic potential.</title>
        <authorList>
            <person name="Chen B."/>
            <person name="Zhang M."/>
            <person name="Lin D."/>
            <person name="Ye J."/>
            <person name="Tang K."/>
        </authorList>
    </citation>
    <scope>NUCLEOTIDE SEQUENCE</scope>
    <source>
        <strain evidence="3">TK19036</strain>
    </source>
</reference>
<gene>
    <name evidence="3" type="ORF">K4G66_22035</name>
</gene>
<dbReference type="SUPFAM" id="SSF49265">
    <property type="entry name" value="Fibronectin type III"/>
    <property type="match status" value="1"/>
</dbReference>
<organism evidence="3">
    <name type="scientific">Roseihalotalea indica</name>
    <dbReference type="NCBI Taxonomy" id="2867963"/>
    <lineage>
        <taxon>Bacteria</taxon>
        <taxon>Pseudomonadati</taxon>
        <taxon>Bacteroidota</taxon>
        <taxon>Cytophagia</taxon>
        <taxon>Cytophagales</taxon>
        <taxon>Catalimonadaceae</taxon>
        <taxon>Roseihalotalea</taxon>
    </lineage>
</organism>
<name>A0AA49GJV8_9BACT</name>
<dbReference type="AlphaFoldDB" id="A0AA49GJV8"/>
<accession>A0AA49GJV8</accession>